<name>A0A0H4PPA3_9BACT</name>
<accession>A0A0H4PPA3</accession>
<evidence type="ECO:0000313" key="1">
    <source>
        <dbReference type="EMBL" id="AKP50057.1"/>
    </source>
</evidence>
<dbReference type="PATRIC" id="fig|320787.5.peg.667"/>
<dbReference type="EMBL" id="CP012040">
    <property type="protein sequence ID" value="AKP50057.1"/>
    <property type="molecule type" value="Genomic_DNA"/>
</dbReference>
<dbReference type="InterPro" id="IPR026950">
    <property type="entry name" value="Caps_assemb_Wzi"/>
</dbReference>
<dbReference type="Gene3D" id="2.40.160.130">
    <property type="entry name" value="Capsule assembly protein Wzi"/>
    <property type="match status" value="1"/>
</dbReference>
<protein>
    <submittedName>
        <fullName evidence="1">TonB-dependent receptor</fullName>
    </submittedName>
</protein>
<dbReference type="KEGG" id="camu:CA2015_0591"/>
<sequence>MTMKDQLQWWLIILLFFSSTIAVFPQNMAPGTPVLEEYGRREQLLSNSLDSLKPQGFRPDLSIKALFAKPEENTQKVYGFSVLPVQSKIQYNSKRPYGYGGYGMHNGRGYEQYLSAGLYGYLGFLHLQLQPEFVYSQNKSYQGFSSDFPIEVLVDRFHFWNRNDRPELLAKGNSNSLWWGQSSLTAKFGGFETGISTRSIWWGPGQWNSLTFSGNAESFPHLTLNSHRPLKTFLGHFEGQLIVGRLESSGMAASQNDGLNERFFLPLDEDWRYLNAIMINYQPKWVPGLFLGFSRTFQQYNDKRGTQFRDYMPIFDAFQKEKFFDDGNSVAFDSEARDQQATLFMRFVNKKAKIEIYGEYGRRDHALNWRDAILNPEHSRAYLMGFQKLVTLAKQNTYLQIRSEILHQQESVNRYIRYLGLGGRTSWATHYQVRGFTNRGKALGSGIGTGSNSQTFEVSVVEGFNKLGIMVERIANHQDFYYRAFGQDEKTLPWVDFTLGVLADRQWNNFLVGSQFQLVNGKNYQWQSDPLSTSAFPKNKSMLSFHGRIHLVYLWGGIK</sequence>
<evidence type="ECO:0000313" key="2">
    <source>
        <dbReference type="Proteomes" id="UP000036520"/>
    </source>
</evidence>
<organism evidence="1 2">
    <name type="scientific">Cyclobacterium amurskyense</name>
    <dbReference type="NCBI Taxonomy" id="320787"/>
    <lineage>
        <taxon>Bacteria</taxon>
        <taxon>Pseudomonadati</taxon>
        <taxon>Bacteroidota</taxon>
        <taxon>Cytophagia</taxon>
        <taxon>Cytophagales</taxon>
        <taxon>Cyclobacteriaceae</taxon>
        <taxon>Cyclobacterium</taxon>
    </lineage>
</organism>
<proteinExistence type="predicted"/>
<dbReference type="STRING" id="320787.CA2015_0591"/>
<gene>
    <name evidence="1" type="ORF">CA2015_0591</name>
</gene>
<dbReference type="InterPro" id="IPR038636">
    <property type="entry name" value="Wzi_sf"/>
</dbReference>
<keyword evidence="1" id="KW-0675">Receptor</keyword>
<reference evidence="1 2" key="1">
    <citation type="submission" date="2015-07" db="EMBL/GenBank/DDBJ databases">
        <authorList>
            <person name="Kim K.M."/>
        </authorList>
    </citation>
    <scope>NUCLEOTIDE SEQUENCE [LARGE SCALE GENOMIC DNA]</scope>
    <source>
        <strain evidence="1 2">KCTC 12363</strain>
    </source>
</reference>
<keyword evidence="2" id="KW-1185">Reference proteome</keyword>
<dbReference type="Pfam" id="PF14052">
    <property type="entry name" value="Caps_assemb_Wzi"/>
    <property type="match status" value="1"/>
</dbReference>
<dbReference type="AlphaFoldDB" id="A0A0H4PPA3"/>
<dbReference type="OrthoDB" id="1293009at2"/>
<dbReference type="Proteomes" id="UP000036520">
    <property type="component" value="Chromosome"/>
</dbReference>